<dbReference type="PANTHER" id="PTHR42791:SF1">
    <property type="entry name" value="N-ACETYLTRANSFERASE DOMAIN-CONTAINING PROTEIN"/>
    <property type="match status" value="1"/>
</dbReference>
<dbReference type="PROSITE" id="PS51186">
    <property type="entry name" value="GNAT"/>
    <property type="match status" value="1"/>
</dbReference>
<dbReference type="InterPro" id="IPR016181">
    <property type="entry name" value="Acyl_CoA_acyltransferase"/>
</dbReference>
<evidence type="ECO:0000313" key="3">
    <source>
        <dbReference type="Proteomes" id="UP000230886"/>
    </source>
</evidence>
<proteinExistence type="predicted"/>
<keyword evidence="2" id="KW-0808">Transferase</keyword>
<accession>A0A2A5J3Z1</accession>
<dbReference type="Pfam" id="PF13508">
    <property type="entry name" value="Acetyltransf_7"/>
    <property type="match status" value="1"/>
</dbReference>
<reference evidence="2 3" key="1">
    <citation type="submission" date="2017-07" db="EMBL/GenBank/DDBJ databases">
        <title>Draft sequence of Rhodococcus enclensis 23b-28.</title>
        <authorList>
            <person name="Besaury L."/>
            <person name="Sancelme M."/>
            <person name="Amato P."/>
            <person name="Lallement A."/>
            <person name="Delort A.-M."/>
        </authorList>
    </citation>
    <scope>NUCLEOTIDE SEQUENCE [LARGE SCALE GENOMIC DNA]</scope>
    <source>
        <strain evidence="2 3">23b-28</strain>
    </source>
</reference>
<dbReference type="CDD" id="cd04301">
    <property type="entry name" value="NAT_SF"/>
    <property type="match status" value="1"/>
</dbReference>
<feature type="domain" description="N-acetyltransferase" evidence="1">
    <location>
        <begin position="56"/>
        <end position="198"/>
    </location>
</feature>
<dbReference type="InterPro" id="IPR052523">
    <property type="entry name" value="Trichothecene_AcTrans"/>
</dbReference>
<comment type="caution">
    <text evidence="2">The sequence shown here is derived from an EMBL/GenBank/DDBJ whole genome shotgun (WGS) entry which is preliminary data.</text>
</comment>
<dbReference type="GO" id="GO:0016747">
    <property type="term" value="F:acyltransferase activity, transferring groups other than amino-acyl groups"/>
    <property type="evidence" value="ECO:0007669"/>
    <property type="project" value="InterPro"/>
</dbReference>
<evidence type="ECO:0000259" key="1">
    <source>
        <dbReference type="PROSITE" id="PS51186"/>
    </source>
</evidence>
<dbReference type="SUPFAM" id="SSF55729">
    <property type="entry name" value="Acyl-CoA N-acyltransferases (Nat)"/>
    <property type="match status" value="1"/>
</dbReference>
<gene>
    <name evidence="2" type="ORF">CHR55_26350</name>
</gene>
<dbReference type="EMBL" id="NOVD01000032">
    <property type="protein sequence ID" value="PCK24310.1"/>
    <property type="molecule type" value="Genomic_DNA"/>
</dbReference>
<protein>
    <submittedName>
        <fullName evidence="2">N-acetyltransferase</fullName>
    </submittedName>
</protein>
<sequence length="201" mass="22598">MVQIAKSGQLTVCIDVLAQAFSDDPLMAYIWPDATRRRAALYRWFAISIRGHHFHSGRVDFTGTSVKGIEAVAVWDSPGQWQTSATSTVRSFPKLLSALRTRIPAALHVRKTLDAHHPDRPHWYLSNIGTLSSARGQGLAGALLEHQLAECDRTETPAYLVCTMDRNIGLYEHFGFTVTEEFSLEPATPLWSMWREPAHQR</sequence>
<dbReference type="InterPro" id="IPR000182">
    <property type="entry name" value="GNAT_dom"/>
</dbReference>
<dbReference type="PANTHER" id="PTHR42791">
    <property type="entry name" value="GNAT FAMILY ACETYLTRANSFERASE"/>
    <property type="match status" value="1"/>
</dbReference>
<name>A0A2A5J3Z1_RHOSG</name>
<organism evidence="2 3">
    <name type="scientific">Rhodococcus qingshengii</name>
    <dbReference type="NCBI Taxonomy" id="334542"/>
    <lineage>
        <taxon>Bacteria</taxon>
        <taxon>Bacillati</taxon>
        <taxon>Actinomycetota</taxon>
        <taxon>Actinomycetes</taxon>
        <taxon>Mycobacteriales</taxon>
        <taxon>Nocardiaceae</taxon>
        <taxon>Rhodococcus</taxon>
        <taxon>Rhodococcus erythropolis group</taxon>
    </lineage>
</organism>
<evidence type="ECO:0000313" key="2">
    <source>
        <dbReference type="EMBL" id="PCK24310.1"/>
    </source>
</evidence>
<dbReference type="Proteomes" id="UP000230886">
    <property type="component" value="Unassembled WGS sequence"/>
</dbReference>
<dbReference type="AlphaFoldDB" id="A0A2A5J3Z1"/>
<dbReference type="Gene3D" id="3.40.630.30">
    <property type="match status" value="1"/>
</dbReference>